<dbReference type="AlphaFoldDB" id="A0A7U2F7B8"/>
<feature type="domain" description="SET" evidence="5">
    <location>
        <begin position="10"/>
        <end position="262"/>
    </location>
</feature>
<dbReference type="PANTHER" id="PTHR12197:SF251">
    <property type="entry name" value="EG:BACR7C10.4 PROTEIN"/>
    <property type="match status" value="1"/>
</dbReference>
<gene>
    <name evidence="7" type="ORF">JI435_151760</name>
</gene>
<evidence type="ECO:0000313" key="8">
    <source>
        <dbReference type="Proteomes" id="UP000663193"/>
    </source>
</evidence>
<evidence type="ECO:0000259" key="6">
    <source>
        <dbReference type="PROSITE" id="PS50865"/>
    </source>
</evidence>
<keyword evidence="1" id="KW-0479">Metal-binding</keyword>
<dbReference type="GO" id="GO:0008270">
    <property type="term" value="F:zinc ion binding"/>
    <property type="evidence" value="ECO:0007669"/>
    <property type="project" value="UniProtKB-KW"/>
</dbReference>
<feature type="domain" description="MYND-type" evidence="6">
    <location>
        <begin position="61"/>
        <end position="114"/>
    </location>
</feature>
<dbReference type="Gene3D" id="6.10.140.2220">
    <property type="match status" value="1"/>
</dbReference>
<accession>A0A7U2F7B8</accession>
<dbReference type="InterPro" id="IPR001214">
    <property type="entry name" value="SET_dom"/>
</dbReference>
<dbReference type="Proteomes" id="UP000663193">
    <property type="component" value="Chromosome 8"/>
</dbReference>
<keyword evidence="3" id="KW-0862">Zinc</keyword>
<dbReference type="SUPFAM" id="SSF82199">
    <property type="entry name" value="SET domain"/>
    <property type="match status" value="1"/>
</dbReference>
<dbReference type="CDD" id="cd20071">
    <property type="entry name" value="SET_SMYD"/>
    <property type="match status" value="1"/>
</dbReference>
<name>A0A7U2F7B8_PHANO</name>
<keyword evidence="8" id="KW-1185">Reference proteome</keyword>
<evidence type="ECO:0000259" key="5">
    <source>
        <dbReference type="PROSITE" id="PS50280"/>
    </source>
</evidence>
<dbReference type="VEuPathDB" id="FungiDB:JI435_151760"/>
<dbReference type="PROSITE" id="PS50280">
    <property type="entry name" value="SET"/>
    <property type="match status" value="1"/>
</dbReference>
<keyword evidence="2 4" id="KW-0863">Zinc-finger</keyword>
<evidence type="ECO:0000256" key="2">
    <source>
        <dbReference type="ARBA" id="ARBA00022771"/>
    </source>
</evidence>
<sequence>MSKSTSTSSPPFYISQSTNSKGVSIGNGLFAGREFGAGEQITAIDRPLLGSLDTQYLHDTCANCYVWTEGASSGTRLYVPPDTTVSKCAGCQRFRYCSKACQKEAWNHGHKHECKSLRSLANNEIPKAVLACMELLTRRKHNLISDDEWSLVLQLQSHIDDFKRLPSWENIELMAMGASQFSLTQDMFNKDFVAAMYARILTNSLTLITPTLDPLGLIFDPMLGHINHSCDPNAFVMMDGASVSLRTLKPIKKGEEVYISYIDTTNPFHRRQTELSARWFFTCACSKCVKGATLDEDTFAVDPSSLPQKIQEIADALLTHESSAQEPENYVGDTQPERRAAALQGKAFAEYEEARSLSDPAQIVDKLQDAMRLCHQSGLFPVYRQPFAALRDDLILNLLSVGDYKTAWSHCAKRYTSILPTLYPVPFHPIRVVQTWQMAVLAIYFSATPEGIGAPGVNMGLIAMMLVKQVVDAAGRSHGVESKFARSVGSKAEEMVGELKRSLGGGGMVDSAVMNRELEAQRDMLGQMGEWAKI</sequence>
<evidence type="ECO:0000256" key="3">
    <source>
        <dbReference type="ARBA" id="ARBA00022833"/>
    </source>
</evidence>
<dbReference type="Gene3D" id="1.10.220.160">
    <property type="match status" value="1"/>
</dbReference>
<evidence type="ECO:0000256" key="4">
    <source>
        <dbReference type="PROSITE-ProRule" id="PRU00134"/>
    </source>
</evidence>
<dbReference type="SMART" id="SM00317">
    <property type="entry name" value="SET"/>
    <property type="match status" value="1"/>
</dbReference>
<reference evidence="8" key="1">
    <citation type="journal article" date="2021" name="BMC Genomics">
        <title>Chromosome-level genome assembly and manually-curated proteome of model necrotroph Parastagonospora nodorum Sn15 reveals a genome-wide trove of candidate effector homologs, and redundancy of virulence-related functions within an accessory chromosome.</title>
        <authorList>
            <person name="Bertazzoni S."/>
            <person name="Jones D.A.B."/>
            <person name="Phan H.T."/>
            <person name="Tan K.-C."/>
            <person name="Hane J.K."/>
        </authorList>
    </citation>
    <scope>NUCLEOTIDE SEQUENCE [LARGE SCALE GENOMIC DNA]</scope>
    <source>
        <strain evidence="8">SN15 / ATCC MYA-4574 / FGSC 10173)</strain>
    </source>
</reference>
<evidence type="ECO:0000256" key="1">
    <source>
        <dbReference type="ARBA" id="ARBA00022723"/>
    </source>
</evidence>
<organism evidence="7 8">
    <name type="scientific">Phaeosphaeria nodorum (strain SN15 / ATCC MYA-4574 / FGSC 10173)</name>
    <name type="common">Glume blotch fungus</name>
    <name type="synonym">Parastagonospora nodorum</name>
    <dbReference type="NCBI Taxonomy" id="321614"/>
    <lineage>
        <taxon>Eukaryota</taxon>
        <taxon>Fungi</taxon>
        <taxon>Dikarya</taxon>
        <taxon>Ascomycota</taxon>
        <taxon>Pezizomycotina</taxon>
        <taxon>Dothideomycetes</taxon>
        <taxon>Pleosporomycetidae</taxon>
        <taxon>Pleosporales</taxon>
        <taxon>Pleosporineae</taxon>
        <taxon>Phaeosphaeriaceae</taxon>
        <taxon>Parastagonospora</taxon>
    </lineage>
</organism>
<dbReference type="Pfam" id="PF00856">
    <property type="entry name" value="SET"/>
    <property type="match status" value="1"/>
</dbReference>
<dbReference type="InterPro" id="IPR046341">
    <property type="entry name" value="SET_dom_sf"/>
</dbReference>
<evidence type="ECO:0008006" key="9">
    <source>
        <dbReference type="Google" id="ProtNLM"/>
    </source>
</evidence>
<dbReference type="InterPro" id="IPR002893">
    <property type="entry name" value="Znf_MYND"/>
</dbReference>
<dbReference type="Pfam" id="PF01753">
    <property type="entry name" value="zf-MYND"/>
    <property type="match status" value="1"/>
</dbReference>
<proteinExistence type="predicted"/>
<dbReference type="PANTHER" id="PTHR12197">
    <property type="entry name" value="HISTONE-LYSINE N-METHYLTRANSFERASE SMYD"/>
    <property type="match status" value="1"/>
</dbReference>
<protein>
    <recommendedName>
        <fullName evidence="9">Suppressor of anucleate metulae protein B</fullName>
    </recommendedName>
</protein>
<dbReference type="OrthoDB" id="5945798at2759"/>
<dbReference type="Gene3D" id="2.170.270.10">
    <property type="entry name" value="SET domain"/>
    <property type="match status" value="1"/>
</dbReference>
<dbReference type="EMBL" id="CP069030">
    <property type="protein sequence ID" value="QRC97835.1"/>
    <property type="molecule type" value="Genomic_DNA"/>
</dbReference>
<dbReference type="PROSITE" id="PS50865">
    <property type="entry name" value="ZF_MYND_2"/>
    <property type="match status" value="1"/>
</dbReference>
<evidence type="ECO:0000313" key="7">
    <source>
        <dbReference type="EMBL" id="QRC97835.1"/>
    </source>
</evidence>
<dbReference type="InterPro" id="IPR050869">
    <property type="entry name" value="H3K4_H4K5_MeTrfase"/>
</dbReference>